<protein>
    <submittedName>
        <fullName evidence="3">DUF4142 domain-containing protein</fullName>
    </submittedName>
</protein>
<evidence type="ECO:0000259" key="2">
    <source>
        <dbReference type="Pfam" id="PF13628"/>
    </source>
</evidence>
<evidence type="ECO:0000313" key="3">
    <source>
        <dbReference type="EMBL" id="TLV00309.1"/>
    </source>
</evidence>
<evidence type="ECO:0000256" key="1">
    <source>
        <dbReference type="SAM" id="SignalP"/>
    </source>
</evidence>
<sequence length="183" mass="19916">MKKLSVMLMLLCSMSAMVACNDDDDDQDTMIPESDRMFVMNAADGGMFEVKAGEMAVAKGDSSKTGMVMAGDSMSVKSFGQMMITDHTKANNELKTLADKKDVTIPTTLSATKQKMLDSLSAASGTAFNMMYTKMMVSSHQETVSLFEKESSSGQDADLKSWATATLPTLKHHLEMAQMMHKP</sequence>
<gene>
    <name evidence="3" type="ORF">FEN17_12465</name>
</gene>
<dbReference type="Proteomes" id="UP000306402">
    <property type="component" value="Unassembled WGS sequence"/>
</dbReference>
<dbReference type="PANTHER" id="PTHR38593">
    <property type="entry name" value="BLR2558 PROTEIN"/>
    <property type="match status" value="1"/>
</dbReference>
<feature type="signal peptide" evidence="1">
    <location>
        <begin position="1"/>
        <end position="18"/>
    </location>
</feature>
<dbReference type="Pfam" id="PF13628">
    <property type="entry name" value="DUF4142"/>
    <property type="match status" value="1"/>
</dbReference>
<dbReference type="OrthoDB" id="883203at2"/>
<dbReference type="PROSITE" id="PS51257">
    <property type="entry name" value="PROKAR_LIPOPROTEIN"/>
    <property type="match status" value="1"/>
</dbReference>
<keyword evidence="1" id="KW-0732">Signal</keyword>
<proteinExistence type="predicted"/>
<reference evidence="3 4" key="1">
    <citation type="submission" date="2019-05" db="EMBL/GenBank/DDBJ databases">
        <authorList>
            <person name="Qu J.-H."/>
        </authorList>
    </citation>
    <scope>NUCLEOTIDE SEQUENCE [LARGE SCALE GENOMIC DNA]</scope>
    <source>
        <strain evidence="3 4">T17</strain>
    </source>
</reference>
<feature type="domain" description="DUF4142" evidence="2">
    <location>
        <begin position="34"/>
        <end position="180"/>
    </location>
</feature>
<feature type="chain" id="PRO_5024288495" evidence="1">
    <location>
        <begin position="19"/>
        <end position="183"/>
    </location>
</feature>
<accession>A0A5R9KW42</accession>
<dbReference type="AlphaFoldDB" id="A0A5R9KW42"/>
<keyword evidence="4" id="KW-1185">Reference proteome</keyword>
<dbReference type="EMBL" id="VCEJ01000004">
    <property type="protein sequence ID" value="TLV00309.1"/>
    <property type="molecule type" value="Genomic_DNA"/>
</dbReference>
<evidence type="ECO:0000313" key="4">
    <source>
        <dbReference type="Proteomes" id="UP000306402"/>
    </source>
</evidence>
<name>A0A5R9KW42_9BACT</name>
<dbReference type="PANTHER" id="PTHR38593:SF1">
    <property type="entry name" value="BLR2558 PROTEIN"/>
    <property type="match status" value="1"/>
</dbReference>
<dbReference type="RefSeq" id="WP_138365689.1">
    <property type="nucleotide sequence ID" value="NZ_VCEJ01000004.1"/>
</dbReference>
<dbReference type="Gene3D" id="1.20.1260.10">
    <property type="match status" value="1"/>
</dbReference>
<dbReference type="InterPro" id="IPR025419">
    <property type="entry name" value="DUF4142"/>
</dbReference>
<organism evidence="3 4">
    <name type="scientific">Dyadobacter luticola</name>
    <dbReference type="NCBI Taxonomy" id="1979387"/>
    <lineage>
        <taxon>Bacteria</taxon>
        <taxon>Pseudomonadati</taxon>
        <taxon>Bacteroidota</taxon>
        <taxon>Cytophagia</taxon>
        <taxon>Cytophagales</taxon>
        <taxon>Spirosomataceae</taxon>
        <taxon>Dyadobacter</taxon>
    </lineage>
</organism>
<dbReference type="InterPro" id="IPR012347">
    <property type="entry name" value="Ferritin-like"/>
</dbReference>
<comment type="caution">
    <text evidence="3">The sequence shown here is derived from an EMBL/GenBank/DDBJ whole genome shotgun (WGS) entry which is preliminary data.</text>
</comment>